<evidence type="ECO:0000256" key="1">
    <source>
        <dbReference type="SAM" id="MobiDB-lite"/>
    </source>
</evidence>
<dbReference type="Proteomes" id="UP000661696">
    <property type="component" value="Unassembled WGS sequence"/>
</dbReference>
<protein>
    <recommendedName>
        <fullName evidence="4">Lipoprotein</fullName>
    </recommendedName>
</protein>
<reference evidence="2 3" key="1">
    <citation type="submission" date="2020-12" db="EMBL/GenBank/DDBJ databases">
        <title>Chryseobacterium endoalhailicus sp. nov., isolated from seed of leguminous plant.</title>
        <authorList>
            <person name="Zhang X."/>
        </authorList>
    </citation>
    <scope>NUCLEOTIDE SEQUENCE [LARGE SCALE GENOMIC DNA]</scope>
    <source>
        <strain evidence="2 3">L7</strain>
    </source>
</reference>
<proteinExistence type="predicted"/>
<accession>A0ABS1QIW4</accession>
<dbReference type="PROSITE" id="PS51257">
    <property type="entry name" value="PROKAR_LIPOPROTEIN"/>
    <property type="match status" value="1"/>
</dbReference>
<dbReference type="EMBL" id="JAELVM010000003">
    <property type="protein sequence ID" value="MBL1222558.1"/>
    <property type="molecule type" value="Genomic_DNA"/>
</dbReference>
<feature type="region of interest" description="Disordered" evidence="1">
    <location>
        <begin position="24"/>
        <end position="53"/>
    </location>
</feature>
<comment type="caution">
    <text evidence="2">The sequence shown here is derived from an EMBL/GenBank/DDBJ whole genome shotgun (WGS) entry which is preliminary data.</text>
</comment>
<organism evidence="2 3">
    <name type="scientific">Chryseobacterium endalhagicum</name>
    <dbReference type="NCBI Taxonomy" id="2797638"/>
    <lineage>
        <taxon>Bacteria</taxon>
        <taxon>Pseudomonadati</taxon>
        <taxon>Bacteroidota</taxon>
        <taxon>Flavobacteriia</taxon>
        <taxon>Flavobacteriales</taxon>
        <taxon>Weeksellaceae</taxon>
        <taxon>Chryseobacterium group</taxon>
        <taxon>Chryseobacterium</taxon>
    </lineage>
</organism>
<dbReference type="RefSeq" id="WP_202093011.1">
    <property type="nucleotide sequence ID" value="NZ_JAELVM010000003.1"/>
</dbReference>
<sequence length="204" mass="22359">MKKRIFLAGLATAFMIAACNKDKRNASEVPSGDPVKTTLDPAPKTNKFNPENVPVSDKELGSFPYIVLPQGYANVSQNPISDMDKAYFWSGDHFEQPEGKVFFSRVKAEEGKVFSEPELLKGLGESIASLGGVKISEGKIPADIADGIDEANKVKYVSGYGFIGYAVTTTYLIRRSDRNIWIQMTPTDDGASIGWMILETKPQN</sequence>
<evidence type="ECO:0000313" key="3">
    <source>
        <dbReference type="Proteomes" id="UP000661696"/>
    </source>
</evidence>
<keyword evidence="3" id="KW-1185">Reference proteome</keyword>
<gene>
    <name evidence="2" type="ORF">JET18_17020</name>
</gene>
<evidence type="ECO:0008006" key="4">
    <source>
        <dbReference type="Google" id="ProtNLM"/>
    </source>
</evidence>
<evidence type="ECO:0000313" key="2">
    <source>
        <dbReference type="EMBL" id="MBL1222558.1"/>
    </source>
</evidence>
<name>A0ABS1QIW4_9FLAO</name>